<dbReference type="EMBL" id="BTTX01000004">
    <property type="protein sequence ID" value="GMU07753.1"/>
    <property type="molecule type" value="Genomic_DNA"/>
</dbReference>
<dbReference type="Proteomes" id="UP001342631">
    <property type="component" value="Unassembled WGS sequence"/>
</dbReference>
<accession>A0ABQ6QWT3</accession>
<sequence>MLSPVGSACAWVIDGNSTIFVEIDGQGVVMAPRVLPVRRRVPTLVLADQAGAGITAGTQEF</sequence>
<evidence type="ECO:0000313" key="1">
    <source>
        <dbReference type="EMBL" id="GMU07753.1"/>
    </source>
</evidence>
<keyword evidence="2" id="KW-1185">Reference proteome</keyword>
<reference evidence="1 2" key="1">
    <citation type="journal article" date="2024" name="Arch. Microbiol.">
        <title>Corallococcus caeni sp. nov., a novel myxobacterium isolated from activated sludge.</title>
        <authorList>
            <person name="Tomita S."/>
            <person name="Nakai R."/>
            <person name="Kuroda K."/>
            <person name="Kurashita H."/>
            <person name="Hatamoto M."/>
            <person name="Yamaguchi T."/>
            <person name="Narihiro T."/>
        </authorList>
    </citation>
    <scope>NUCLEOTIDE SEQUENCE [LARGE SCALE GENOMIC DNA]</scope>
    <source>
        <strain evidence="1 2">NO1</strain>
    </source>
</reference>
<protein>
    <submittedName>
        <fullName evidence="1">Uncharacterized protein</fullName>
    </submittedName>
</protein>
<name>A0ABQ6QWT3_9BACT</name>
<evidence type="ECO:0000313" key="2">
    <source>
        <dbReference type="Proteomes" id="UP001342631"/>
    </source>
</evidence>
<proteinExistence type="predicted"/>
<organism evidence="1 2">
    <name type="scientific">Corallococcus caeni</name>
    <dbReference type="NCBI Taxonomy" id="3082388"/>
    <lineage>
        <taxon>Bacteria</taxon>
        <taxon>Pseudomonadati</taxon>
        <taxon>Myxococcota</taxon>
        <taxon>Myxococcia</taxon>
        <taxon>Myxococcales</taxon>
        <taxon>Cystobacterineae</taxon>
        <taxon>Myxococcaceae</taxon>
        <taxon>Corallococcus</taxon>
    </lineage>
</organism>
<comment type="caution">
    <text evidence="1">The sequence shown here is derived from an EMBL/GenBank/DDBJ whole genome shotgun (WGS) entry which is preliminary data.</text>
</comment>
<gene>
    <name evidence="1" type="ORF">ASNO1_40060</name>
</gene>